<dbReference type="InterPro" id="IPR023574">
    <property type="entry name" value="Ribosomal_uL4_dom_sf"/>
</dbReference>
<dbReference type="GO" id="GO:0006412">
    <property type="term" value="P:translation"/>
    <property type="evidence" value="ECO:0007669"/>
    <property type="project" value="InterPro"/>
</dbReference>
<keyword evidence="3" id="KW-0699">rRNA-binding</keyword>
<evidence type="ECO:0000256" key="8">
    <source>
        <dbReference type="ARBA" id="ARBA00035387"/>
    </source>
</evidence>
<evidence type="ECO:0000256" key="2">
    <source>
        <dbReference type="ARBA" id="ARBA00010528"/>
    </source>
</evidence>
<dbReference type="NCBIfam" id="TIGR03953">
    <property type="entry name" value="rplD_bact"/>
    <property type="match status" value="1"/>
</dbReference>
<sequence>MITNRQLNYSTISENNKNNTIQSISFKIHDNNINRMSIIHRAAIQQLTENRHGNACTKTRSEVSGGGKKPWKQKGTGRARAGSIRSPLWKSGGIIFGPKPRKYIQKINRKEKQLALKTLIFNKFKHTIVVDNFIHHLEKPSSKTIIQRIKSLGLNIQNKEKILIIVKTKNTNVYLSLRNLRNIDLVAADQINILSLLQADKLIITQNALNKIKQIYND</sequence>
<evidence type="ECO:0000256" key="3">
    <source>
        <dbReference type="ARBA" id="ARBA00022730"/>
    </source>
</evidence>
<comment type="similarity">
    <text evidence="2">Belongs to the universal ribosomal protein uL4 family.</text>
</comment>
<keyword evidence="5 10" id="KW-0689">Ribosomal protein</keyword>
<evidence type="ECO:0000256" key="1">
    <source>
        <dbReference type="ARBA" id="ARBA00004083"/>
    </source>
</evidence>
<comment type="function">
    <text evidence="1">Probably binds the 23S rRNA.</text>
</comment>
<dbReference type="GO" id="GO:1990904">
    <property type="term" value="C:ribonucleoprotein complex"/>
    <property type="evidence" value="ECO:0007669"/>
    <property type="project" value="UniProtKB-KW"/>
</dbReference>
<keyword evidence="4" id="KW-0694">RNA-binding</keyword>
<accession>A0A1C9CA80</accession>
<evidence type="ECO:0000256" key="6">
    <source>
        <dbReference type="ARBA" id="ARBA00023274"/>
    </source>
</evidence>
<evidence type="ECO:0000256" key="4">
    <source>
        <dbReference type="ARBA" id="ARBA00022884"/>
    </source>
</evidence>
<reference evidence="10" key="1">
    <citation type="journal article" date="2016" name="BMC Biol.">
        <title>Parallel evolution of highly conserved plastid genome architecture in red seaweeds and seed plants.</title>
        <authorList>
            <person name="Lee J."/>
            <person name="Cho C.H."/>
            <person name="Park S.I."/>
            <person name="Choi J.W."/>
            <person name="Song H.S."/>
            <person name="West J.A."/>
            <person name="Bhattacharya D."/>
            <person name="Yoon H.S."/>
        </authorList>
    </citation>
    <scope>NUCLEOTIDE SEQUENCE</scope>
</reference>
<dbReference type="InterPro" id="IPR002136">
    <property type="entry name" value="Ribosomal_uL4"/>
</dbReference>
<dbReference type="Gene3D" id="3.40.1370.10">
    <property type="match status" value="1"/>
</dbReference>
<dbReference type="RefSeq" id="YP_009296356.1">
    <property type="nucleotide sequence ID" value="NC_031170.1"/>
</dbReference>
<dbReference type="PANTHER" id="PTHR10746">
    <property type="entry name" value="50S RIBOSOMAL PROTEIN L4"/>
    <property type="match status" value="1"/>
</dbReference>
<dbReference type="InterPro" id="IPR013005">
    <property type="entry name" value="Ribosomal_uL4-like"/>
</dbReference>
<gene>
    <name evidence="10" type="primary">rpl4</name>
    <name evidence="10" type="ORF">Sebd_204</name>
</gene>
<name>A0A1C9CA80_9FLOR</name>
<evidence type="ECO:0000256" key="5">
    <source>
        <dbReference type="ARBA" id="ARBA00022980"/>
    </source>
</evidence>
<organism evidence="10">
    <name type="scientific">Sebdenia flabellata</name>
    <dbReference type="NCBI Taxonomy" id="42024"/>
    <lineage>
        <taxon>Eukaryota</taxon>
        <taxon>Rhodophyta</taxon>
        <taxon>Florideophyceae</taxon>
        <taxon>Rhodymeniophycidae</taxon>
        <taxon>Sebdeniales</taxon>
        <taxon>Sebdeniaceae</taxon>
        <taxon>Sebdenia</taxon>
    </lineage>
</organism>
<dbReference type="AlphaFoldDB" id="A0A1C9CA80"/>
<protein>
    <recommendedName>
        <fullName evidence="7">Large ribosomal subunit protein uL4c</fullName>
    </recommendedName>
    <alternativeName>
        <fullName evidence="8">50S ribosomal protein L4, chloroplastic</fullName>
    </alternativeName>
</protein>
<dbReference type="Pfam" id="PF00573">
    <property type="entry name" value="Ribosomal_L4"/>
    <property type="match status" value="1"/>
</dbReference>
<dbReference type="GO" id="GO:0019843">
    <property type="term" value="F:rRNA binding"/>
    <property type="evidence" value="ECO:0007669"/>
    <property type="project" value="UniProtKB-KW"/>
</dbReference>
<dbReference type="PANTHER" id="PTHR10746:SF17">
    <property type="entry name" value="LARGE RIBOSOMAL SUBUNIT PROTEIN UL4C"/>
    <property type="match status" value="1"/>
</dbReference>
<dbReference type="GO" id="GO:0005840">
    <property type="term" value="C:ribosome"/>
    <property type="evidence" value="ECO:0007669"/>
    <property type="project" value="UniProtKB-KW"/>
</dbReference>
<evidence type="ECO:0000256" key="7">
    <source>
        <dbReference type="ARBA" id="ARBA00035208"/>
    </source>
</evidence>
<feature type="region of interest" description="Disordered" evidence="9">
    <location>
        <begin position="56"/>
        <end position="83"/>
    </location>
</feature>
<geneLocation type="plastid" evidence="10"/>
<keyword evidence="6" id="KW-0687">Ribonucleoprotein</keyword>
<dbReference type="EMBL" id="KX284713">
    <property type="protein sequence ID" value="AOM65291.1"/>
    <property type="molecule type" value="Genomic_DNA"/>
</dbReference>
<evidence type="ECO:0000256" key="9">
    <source>
        <dbReference type="SAM" id="MobiDB-lite"/>
    </source>
</evidence>
<dbReference type="GO" id="GO:0003735">
    <property type="term" value="F:structural constituent of ribosome"/>
    <property type="evidence" value="ECO:0007669"/>
    <property type="project" value="InterPro"/>
</dbReference>
<keyword evidence="10" id="KW-0934">Plastid</keyword>
<dbReference type="GeneID" id="29072663"/>
<dbReference type="SUPFAM" id="SSF52166">
    <property type="entry name" value="Ribosomal protein L4"/>
    <property type="match status" value="1"/>
</dbReference>
<proteinExistence type="inferred from homology"/>
<dbReference type="HAMAP" id="MF_01328_B">
    <property type="entry name" value="Ribosomal_uL4_B"/>
    <property type="match status" value="1"/>
</dbReference>
<evidence type="ECO:0000313" key="10">
    <source>
        <dbReference type="EMBL" id="AOM65291.1"/>
    </source>
</evidence>